<dbReference type="EMBL" id="MJEQ01037187">
    <property type="protein sequence ID" value="OIT03411.1"/>
    <property type="molecule type" value="Genomic_DNA"/>
</dbReference>
<organism evidence="3 4">
    <name type="scientific">Nicotiana attenuata</name>
    <name type="common">Coyote tobacco</name>
    <dbReference type="NCBI Taxonomy" id="49451"/>
    <lineage>
        <taxon>Eukaryota</taxon>
        <taxon>Viridiplantae</taxon>
        <taxon>Streptophyta</taxon>
        <taxon>Embryophyta</taxon>
        <taxon>Tracheophyta</taxon>
        <taxon>Spermatophyta</taxon>
        <taxon>Magnoliopsida</taxon>
        <taxon>eudicotyledons</taxon>
        <taxon>Gunneridae</taxon>
        <taxon>Pentapetalae</taxon>
        <taxon>asterids</taxon>
        <taxon>lamiids</taxon>
        <taxon>Solanales</taxon>
        <taxon>Solanaceae</taxon>
        <taxon>Nicotianoideae</taxon>
        <taxon>Nicotianeae</taxon>
        <taxon>Nicotiana</taxon>
    </lineage>
</organism>
<dbReference type="AlphaFoldDB" id="A0A1J6IXA0"/>
<dbReference type="OMA" id="SIPLMGC"/>
<evidence type="ECO:0000313" key="3">
    <source>
        <dbReference type="EMBL" id="OIT03411.1"/>
    </source>
</evidence>
<comment type="caution">
    <text evidence="3">The sequence shown here is derived from an EMBL/GenBank/DDBJ whole genome shotgun (WGS) entry which is preliminary data.</text>
</comment>
<evidence type="ECO:0000256" key="1">
    <source>
        <dbReference type="SAM" id="MobiDB-lite"/>
    </source>
</evidence>
<proteinExistence type="predicted"/>
<keyword evidence="2" id="KW-0472">Membrane</keyword>
<accession>A0A1J6IXA0</accession>
<keyword evidence="2" id="KW-1133">Transmembrane helix</keyword>
<name>A0A1J6IXA0_NICAT</name>
<evidence type="ECO:0000256" key="2">
    <source>
        <dbReference type="SAM" id="Phobius"/>
    </source>
</evidence>
<dbReference type="Gramene" id="OIT03411">
    <property type="protein sequence ID" value="OIT03411"/>
    <property type="gene ID" value="A4A49_17984"/>
</dbReference>
<protein>
    <submittedName>
        <fullName evidence="3">Uncharacterized protein</fullName>
    </submittedName>
</protein>
<evidence type="ECO:0000313" key="4">
    <source>
        <dbReference type="Proteomes" id="UP000187609"/>
    </source>
</evidence>
<dbReference type="Proteomes" id="UP000187609">
    <property type="component" value="Unassembled WGS sequence"/>
</dbReference>
<reference evidence="3" key="1">
    <citation type="submission" date="2016-11" db="EMBL/GenBank/DDBJ databases">
        <title>The genome of Nicotiana attenuata.</title>
        <authorList>
            <person name="Xu S."/>
            <person name="Brockmoeller T."/>
            <person name="Gaquerel E."/>
            <person name="Navarro A."/>
            <person name="Kuhl H."/>
            <person name="Gase K."/>
            <person name="Ling Z."/>
            <person name="Zhou W."/>
            <person name="Kreitzer C."/>
            <person name="Stanke M."/>
            <person name="Tang H."/>
            <person name="Lyons E."/>
            <person name="Pandey P."/>
            <person name="Pandey S.P."/>
            <person name="Timmermann B."/>
            <person name="Baldwin I.T."/>
        </authorList>
    </citation>
    <scope>NUCLEOTIDE SEQUENCE [LARGE SCALE GENOMIC DNA]</scope>
    <source>
        <strain evidence="3">UT</strain>
    </source>
</reference>
<keyword evidence="4" id="KW-1185">Reference proteome</keyword>
<sequence>MNLKQSVAIFSVIPILGCVLHTLFNVFCDTENSKPKDEMELKEEENDAASTSNVAAQKHFRQLQHFQGA</sequence>
<feature type="region of interest" description="Disordered" evidence="1">
    <location>
        <begin position="35"/>
        <end position="54"/>
    </location>
</feature>
<keyword evidence="2" id="KW-0812">Transmembrane</keyword>
<gene>
    <name evidence="3" type="ORF">A4A49_17984</name>
</gene>
<feature type="transmembrane region" description="Helical" evidence="2">
    <location>
        <begin position="7"/>
        <end position="27"/>
    </location>
</feature>